<dbReference type="EMBL" id="BSNF01000006">
    <property type="protein sequence ID" value="GLQ06128.1"/>
    <property type="molecule type" value="Genomic_DNA"/>
</dbReference>
<keyword evidence="3" id="KW-1185">Reference proteome</keyword>
<protein>
    <submittedName>
        <fullName evidence="2">Serine hydrolase</fullName>
    </submittedName>
</protein>
<dbReference type="PANTHER" id="PTHR43283">
    <property type="entry name" value="BETA-LACTAMASE-RELATED"/>
    <property type="match status" value="1"/>
</dbReference>
<dbReference type="SUPFAM" id="SSF56601">
    <property type="entry name" value="beta-lactamase/transpeptidase-like"/>
    <property type="match status" value="1"/>
</dbReference>
<dbReference type="PANTHER" id="PTHR43283:SF3">
    <property type="entry name" value="BETA-LACTAMASE FAMILY PROTEIN (AFU_ORTHOLOGUE AFUA_5G07500)"/>
    <property type="match status" value="1"/>
</dbReference>
<dbReference type="Pfam" id="PF00144">
    <property type="entry name" value="Beta-lactamase"/>
    <property type="match status" value="1"/>
</dbReference>
<dbReference type="InterPro" id="IPR012338">
    <property type="entry name" value="Beta-lactam/transpept-like"/>
</dbReference>
<organism evidence="2 3">
    <name type="scientific">Sneathiella chinensis</name>
    <dbReference type="NCBI Taxonomy" id="349750"/>
    <lineage>
        <taxon>Bacteria</taxon>
        <taxon>Pseudomonadati</taxon>
        <taxon>Pseudomonadota</taxon>
        <taxon>Alphaproteobacteria</taxon>
        <taxon>Sneathiellales</taxon>
        <taxon>Sneathiellaceae</taxon>
        <taxon>Sneathiella</taxon>
    </lineage>
</organism>
<accession>A0ABQ5U2S4</accession>
<gene>
    <name evidence="2" type="ORF">GCM10007924_13490</name>
</gene>
<reference evidence="2" key="1">
    <citation type="journal article" date="2014" name="Int. J. Syst. Evol. Microbiol.">
        <title>Complete genome of a new Firmicutes species belonging to the dominant human colonic microbiota ('Ruminococcus bicirculans') reveals two chromosomes and a selective capacity to utilize plant glucans.</title>
        <authorList>
            <consortium name="NISC Comparative Sequencing Program"/>
            <person name="Wegmann U."/>
            <person name="Louis P."/>
            <person name="Goesmann A."/>
            <person name="Henrissat B."/>
            <person name="Duncan S.H."/>
            <person name="Flint H.J."/>
        </authorList>
    </citation>
    <scope>NUCLEOTIDE SEQUENCE</scope>
    <source>
        <strain evidence="2">NBRC 103408</strain>
    </source>
</reference>
<keyword evidence="2" id="KW-0378">Hydrolase</keyword>
<reference evidence="2" key="2">
    <citation type="submission" date="2023-01" db="EMBL/GenBank/DDBJ databases">
        <title>Draft genome sequence of Sneathiella chinensis strain NBRC 103408.</title>
        <authorList>
            <person name="Sun Q."/>
            <person name="Mori K."/>
        </authorList>
    </citation>
    <scope>NUCLEOTIDE SEQUENCE</scope>
    <source>
        <strain evidence="2">NBRC 103408</strain>
    </source>
</reference>
<dbReference type="InterPro" id="IPR050789">
    <property type="entry name" value="Diverse_Enzym_Activities"/>
</dbReference>
<dbReference type="GO" id="GO:0016787">
    <property type="term" value="F:hydrolase activity"/>
    <property type="evidence" value="ECO:0007669"/>
    <property type="project" value="UniProtKB-KW"/>
</dbReference>
<dbReference type="RefSeq" id="WP_169560191.1">
    <property type="nucleotide sequence ID" value="NZ_BSNF01000006.1"/>
</dbReference>
<sequence length="407" mass="45683">MEVTARPEDLGFCKQRLENITDWMKRYVEAGKLPGAQTLVMREGEVVYSNWTGYRDVERAQDWTGDTIARFYSMTKPITSVALMTLYEKGLFHLDDPIERFIPAFADMRVMRKNAVSLDDTEPCRTKPTIHHLLTHCSGLTYDFNKGVLEDAYAEEKMDFMPNRGTLEDQVERLARLPLKFEPGTRWNYGVSTDVVGRLVEVISGKSLDVYLREVILEPLGMKDTRFDVTPEMVGRFASSYTPKRDGSLRLVDRAEDSLFAEGRVQGFSGGGGLVSTVEDYSKFAEMIRQRGALGEDGPRILGSRTVEFMMENHMPGDLASMGQPVFSEVSFEGVGFGLGGWVMLNPAKAQMLGTPGDFGWGGLASTVFWVDPLEDLTVVFSTQLLPSSYHPLRKEIRALVYQAMID</sequence>
<feature type="domain" description="Beta-lactamase-related" evidence="1">
    <location>
        <begin position="22"/>
        <end position="401"/>
    </location>
</feature>
<proteinExistence type="predicted"/>
<evidence type="ECO:0000259" key="1">
    <source>
        <dbReference type="Pfam" id="PF00144"/>
    </source>
</evidence>
<evidence type="ECO:0000313" key="2">
    <source>
        <dbReference type="EMBL" id="GLQ06128.1"/>
    </source>
</evidence>
<dbReference type="InterPro" id="IPR001466">
    <property type="entry name" value="Beta-lactam-related"/>
</dbReference>
<dbReference type="Proteomes" id="UP001161409">
    <property type="component" value="Unassembled WGS sequence"/>
</dbReference>
<dbReference type="Gene3D" id="3.40.710.10">
    <property type="entry name" value="DD-peptidase/beta-lactamase superfamily"/>
    <property type="match status" value="1"/>
</dbReference>
<name>A0ABQ5U2S4_9PROT</name>
<comment type="caution">
    <text evidence="2">The sequence shown here is derived from an EMBL/GenBank/DDBJ whole genome shotgun (WGS) entry which is preliminary data.</text>
</comment>
<evidence type="ECO:0000313" key="3">
    <source>
        <dbReference type="Proteomes" id="UP001161409"/>
    </source>
</evidence>